<dbReference type="RefSeq" id="WP_008730287.1">
    <property type="nucleotide sequence ID" value="NZ_CP019914.1"/>
</dbReference>
<keyword evidence="2" id="KW-1185">Reference proteome</keyword>
<gene>
    <name evidence="1" type="ORF">BHAMNSH16_07860</name>
</gene>
<sequence>MFKITKESIKKLISRHTSFSKEAAEFLSGYLIDKNSSMPIDCFIASYLDNDRNKRIGISVIPEVIEETFEEINKKDIVSFMNRIQGFNINAVIYESNNIIIYQH</sequence>
<reference evidence="1 2" key="1">
    <citation type="submission" date="2017-02" db="EMBL/GenBank/DDBJ databases">
        <title>Complete genome sequence of Brachyspira hampsonii genomovar I strain NSH-16 (ATCC BAA-2463).</title>
        <authorList>
            <person name="Mirajkar N.S."/>
            <person name="Gebhart C.J."/>
        </authorList>
    </citation>
    <scope>NUCLEOTIDE SEQUENCE [LARGE SCALE GENOMIC DNA]</scope>
    <source>
        <strain evidence="1 2">NSH-16</strain>
    </source>
</reference>
<accession>A0AAC9TUP5</accession>
<proteinExistence type="predicted"/>
<dbReference type="AlphaFoldDB" id="A0AAC9TUP5"/>
<evidence type="ECO:0000313" key="1">
    <source>
        <dbReference type="EMBL" id="ASJ21562.1"/>
    </source>
</evidence>
<protein>
    <submittedName>
        <fullName evidence="1">Uncharacterized protein</fullName>
    </submittedName>
</protein>
<dbReference type="EMBL" id="CP019914">
    <property type="protein sequence ID" value="ASJ21562.1"/>
    <property type="molecule type" value="Genomic_DNA"/>
</dbReference>
<name>A0AAC9TUP5_9SPIR</name>
<dbReference type="Proteomes" id="UP000264880">
    <property type="component" value="Chromosome"/>
</dbReference>
<evidence type="ECO:0000313" key="2">
    <source>
        <dbReference type="Proteomes" id="UP000264880"/>
    </source>
</evidence>
<organism evidence="1 2">
    <name type="scientific">Brachyspira hampsonii</name>
    <dbReference type="NCBI Taxonomy" id="1287055"/>
    <lineage>
        <taxon>Bacteria</taxon>
        <taxon>Pseudomonadati</taxon>
        <taxon>Spirochaetota</taxon>
        <taxon>Spirochaetia</taxon>
        <taxon>Brachyspirales</taxon>
        <taxon>Brachyspiraceae</taxon>
        <taxon>Brachyspira</taxon>
    </lineage>
</organism>
<dbReference type="KEGG" id="bhp:BHAMNSH16_07860"/>